<feature type="compositionally biased region" description="Polar residues" evidence="2">
    <location>
        <begin position="204"/>
        <end position="215"/>
    </location>
</feature>
<feature type="region of interest" description="Disordered" evidence="2">
    <location>
        <begin position="750"/>
        <end position="794"/>
    </location>
</feature>
<feature type="region of interest" description="Disordered" evidence="2">
    <location>
        <begin position="652"/>
        <end position="701"/>
    </location>
</feature>
<feature type="compositionally biased region" description="Low complexity" evidence="2">
    <location>
        <begin position="672"/>
        <end position="685"/>
    </location>
</feature>
<name>A0AAV5A5I1_9AGAM</name>
<gene>
    <name evidence="3" type="ORF">Clacol_002961</name>
</gene>
<feature type="compositionally biased region" description="Basic and acidic residues" evidence="2">
    <location>
        <begin position="56"/>
        <end position="67"/>
    </location>
</feature>
<evidence type="ECO:0000256" key="2">
    <source>
        <dbReference type="SAM" id="MobiDB-lite"/>
    </source>
</evidence>
<feature type="compositionally biased region" description="Polar residues" evidence="2">
    <location>
        <begin position="460"/>
        <end position="506"/>
    </location>
</feature>
<feature type="coiled-coil region" evidence="1">
    <location>
        <begin position="705"/>
        <end position="750"/>
    </location>
</feature>
<organism evidence="3 4">
    <name type="scientific">Clathrus columnatus</name>
    <dbReference type="NCBI Taxonomy" id="1419009"/>
    <lineage>
        <taxon>Eukaryota</taxon>
        <taxon>Fungi</taxon>
        <taxon>Dikarya</taxon>
        <taxon>Basidiomycota</taxon>
        <taxon>Agaricomycotina</taxon>
        <taxon>Agaricomycetes</taxon>
        <taxon>Phallomycetidae</taxon>
        <taxon>Phallales</taxon>
        <taxon>Clathraceae</taxon>
        <taxon>Clathrus</taxon>
    </lineage>
</organism>
<reference evidence="3" key="1">
    <citation type="submission" date="2021-10" db="EMBL/GenBank/DDBJ databases">
        <title>De novo Genome Assembly of Clathrus columnatus (Basidiomycota, Fungi) Using Illumina and Nanopore Sequence Data.</title>
        <authorList>
            <person name="Ogiso-Tanaka E."/>
            <person name="Itagaki H."/>
            <person name="Hosoya T."/>
            <person name="Hosaka K."/>
        </authorList>
    </citation>
    <scope>NUCLEOTIDE SEQUENCE</scope>
    <source>
        <strain evidence="3">MO-923</strain>
    </source>
</reference>
<feature type="compositionally biased region" description="Polar residues" evidence="2">
    <location>
        <begin position="689"/>
        <end position="701"/>
    </location>
</feature>
<dbReference type="AlphaFoldDB" id="A0AAV5A5I1"/>
<feature type="compositionally biased region" description="Low complexity" evidence="2">
    <location>
        <begin position="223"/>
        <end position="240"/>
    </location>
</feature>
<protein>
    <submittedName>
        <fullName evidence="3">Uncharacterized protein</fullName>
    </submittedName>
</protein>
<feature type="compositionally biased region" description="Polar residues" evidence="2">
    <location>
        <begin position="315"/>
        <end position="326"/>
    </location>
</feature>
<feature type="compositionally biased region" description="Polar residues" evidence="2">
    <location>
        <begin position="423"/>
        <end position="439"/>
    </location>
</feature>
<keyword evidence="4" id="KW-1185">Reference proteome</keyword>
<evidence type="ECO:0000313" key="4">
    <source>
        <dbReference type="Proteomes" id="UP001050691"/>
    </source>
</evidence>
<evidence type="ECO:0000313" key="3">
    <source>
        <dbReference type="EMBL" id="GJJ08742.1"/>
    </source>
</evidence>
<feature type="compositionally biased region" description="Polar residues" evidence="2">
    <location>
        <begin position="265"/>
        <end position="281"/>
    </location>
</feature>
<feature type="compositionally biased region" description="Basic and acidic residues" evidence="2">
    <location>
        <begin position="777"/>
        <end position="788"/>
    </location>
</feature>
<comment type="caution">
    <text evidence="3">The sequence shown here is derived from an EMBL/GenBank/DDBJ whole genome shotgun (WGS) entry which is preliminary data.</text>
</comment>
<feature type="compositionally biased region" description="Low complexity" evidence="2">
    <location>
        <begin position="336"/>
        <end position="350"/>
    </location>
</feature>
<feature type="compositionally biased region" description="Basic and acidic residues" evidence="2">
    <location>
        <begin position="757"/>
        <end position="767"/>
    </location>
</feature>
<dbReference type="Proteomes" id="UP001050691">
    <property type="component" value="Unassembled WGS sequence"/>
</dbReference>
<feature type="compositionally biased region" description="Polar residues" evidence="2">
    <location>
        <begin position="30"/>
        <end position="43"/>
    </location>
</feature>
<evidence type="ECO:0000256" key="1">
    <source>
        <dbReference type="SAM" id="Coils"/>
    </source>
</evidence>
<keyword evidence="1" id="KW-0175">Coiled coil</keyword>
<feature type="region of interest" description="Disordered" evidence="2">
    <location>
        <begin position="56"/>
        <end position="552"/>
    </location>
</feature>
<feature type="region of interest" description="Disordered" evidence="2">
    <location>
        <begin position="573"/>
        <end position="624"/>
    </location>
</feature>
<dbReference type="EMBL" id="BPWL01000003">
    <property type="protein sequence ID" value="GJJ08742.1"/>
    <property type="molecule type" value="Genomic_DNA"/>
</dbReference>
<proteinExistence type="predicted"/>
<feature type="compositionally biased region" description="Polar residues" evidence="2">
    <location>
        <begin position="358"/>
        <end position="369"/>
    </location>
</feature>
<accession>A0AAV5A5I1</accession>
<feature type="region of interest" description="Disordered" evidence="2">
    <location>
        <begin position="1"/>
        <end position="43"/>
    </location>
</feature>
<feature type="compositionally biased region" description="Low complexity" evidence="2">
    <location>
        <begin position="182"/>
        <end position="194"/>
    </location>
</feature>
<sequence length="794" mass="86517">MPFSRSEQTARDIPFNRTPVSPNARLPTHSGPQQPTSNYYQYHQSVYSNTLSEVDRYTRNDREDDKCTLSATQSFEGRPNDEDCVSFFSSPTPTPMDPNSDGSDSETGPQIEDDNLTTFGPKMRFVSPPPWESHPGDSYDDEDDNVSLSDGFSVFSGRFASRKYRHQQEKVSIRSLALASMRTPSPTPTTSSRRNPYGGAYPKESQSQISLSINQPGEAPWNSRSTLESSSSERPSFSFSFRDKIPSSNLPIEFSSKQRDRIQHSPLSQDDVTSVFRSDSPVSLGPYTHPYANPDVTPIISESSMPSRKDINPTGIHQQQRQSNESDPGYVRRASESAAVTTTHAASSLAFRKGSAGNLPTSHPRSSSKPALPSHDENDMTRSLTTGLSPARSPHSPQSLVPFPDSPMNNLLTLEEAQRIKKSSTPGSPIQTRFTSGSTLVAGVGLSPGVKSDFEVKRNQPLSPSDTSSTIRETKTSNARQRTISTSKLSILNSSPSQDDVGSSNKSLKHKRSGFMKLFGKDKDVSKEPPSPNYKTTIPFTEPIPPVPKRVSPPSLSVVVTSPSVFLPEIEKITLSQQKSPPPSEHDFPASPSVSSKPLETDRLQDIQPSESRPIFSAPPSQTTFEGLSLRPVSTVFSAKFSELFSTLDQSEPLVPPVMPAASNSSGGGGSPTRSDFSSRSNSSDYPLTPSSTTIPGTTVSIAGRHGQEDTIVSLQAQLANMQKNHQRQIWELEGQIKDLKQENETFRNSGTCESCGRSKREGRLKSDATGPGSIVDRPRPKVGKDARSVFGGN</sequence>